<comment type="caution">
    <text evidence="3">The sequence shown here is derived from an EMBL/GenBank/DDBJ whole genome shotgun (WGS) entry which is preliminary data.</text>
</comment>
<dbReference type="Gene3D" id="3.30.530.20">
    <property type="match status" value="1"/>
</dbReference>
<gene>
    <name evidence="3" type="ORF">RFM42_13060</name>
</gene>
<protein>
    <submittedName>
        <fullName evidence="3">SRPBCC domain-containing protein</fullName>
    </submittedName>
</protein>
<accession>A0ABU5A2K8</accession>
<dbReference type="Pfam" id="PF08327">
    <property type="entry name" value="AHSA1"/>
    <property type="match status" value="1"/>
</dbReference>
<organism evidence="3 4">
    <name type="scientific">Mesorhizobium vachelliae</name>
    <dbReference type="NCBI Taxonomy" id="3072309"/>
    <lineage>
        <taxon>Bacteria</taxon>
        <taxon>Pseudomonadati</taxon>
        <taxon>Pseudomonadota</taxon>
        <taxon>Alphaproteobacteria</taxon>
        <taxon>Hyphomicrobiales</taxon>
        <taxon>Phyllobacteriaceae</taxon>
        <taxon>Mesorhizobium</taxon>
    </lineage>
</organism>
<dbReference type="InterPro" id="IPR023393">
    <property type="entry name" value="START-like_dom_sf"/>
</dbReference>
<evidence type="ECO:0000259" key="2">
    <source>
        <dbReference type="Pfam" id="PF08327"/>
    </source>
</evidence>
<evidence type="ECO:0000313" key="4">
    <source>
        <dbReference type="Proteomes" id="UP001285154"/>
    </source>
</evidence>
<dbReference type="SUPFAM" id="SSF55961">
    <property type="entry name" value="Bet v1-like"/>
    <property type="match status" value="1"/>
</dbReference>
<reference evidence="3 4" key="1">
    <citation type="submission" date="2023-08" db="EMBL/GenBank/DDBJ databases">
        <title>Implementing the SeqCode for naming new Mesorhizobium species isolated from Vachellia karroo root nodules.</title>
        <authorList>
            <person name="Van Lill M."/>
        </authorList>
    </citation>
    <scope>NUCLEOTIDE SEQUENCE [LARGE SCALE GENOMIC DNA]</scope>
    <source>
        <strain evidence="3 4">VK25D</strain>
    </source>
</reference>
<sequence>MMLGQSWPQAMANAETVMAAADLPASPDEVMAALVTTEVERWWGSTDTYRMTGWTADLRAGGRWNTVVETADGQHLPASGEFLEIETPRRIVQTRRYDWNHPTLGRHETTVAYLLEPIGDGTRLTICHGGFAGFAEAAPEHADDWARVLGWLQRYFDRDSRVKACLPKVGTGFGIKTCVKSKT</sequence>
<evidence type="ECO:0000256" key="1">
    <source>
        <dbReference type="ARBA" id="ARBA00006817"/>
    </source>
</evidence>
<dbReference type="InterPro" id="IPR013538">
    <property type="entry name" value="ASHA1/2-like_C"/>
</dbReference>
<feature type="domain" description="Activator of Hsp90 ATPase homologue 1/2-like C-terminal" evidence="2">
    <location>
        <begin position="25"/>
        <end position="156"/>
    </location>
</feature>
<name>A0ABU5A2K8_9HYPH</name>
<dbReference type="EMBL" id="JAVIIQ010000004">
    <property type="protein sequence ID" value="MDX8531921.1"/>
    <property type="molecule type" value="Genomic_DNA"/>
</dbReference>
<dbReference type="CDD" id="cd07814">
    <property type="entry name" value="SRPBCC_CalC_Aha1-like"/>
    <property type="match status" value="1"/>
</dbReference>
<dbReference type="RefSeq" id="WP_320247753.1">
    <property type="nucleotide sequence ID" value="NZ_JAVIIQ010000004.1"/>
</dbReference>
<comment type="similarity">
    <text evidence="1">Belongs to the AHA1 family.</text>
</comment>
<dbReference type="Proteomes" id="UP001285154">
    <property type="component" value="Unassembled WGS sequence"/>
</dbReference>
<proteinExistence type="inferred from homology"/>
<keyword evidence="4" id="KW-1185">Reference proteome</keyword>
<evidence type="ECO:0000313" key="3">
    <source>
        <dbReference type="EMBL" id="MDX8531921.1"/>
    </source>
</evidence>